<evidence type="ECO:0000313" key="4">
    <source>
        <dbReference type="EMBL" id="ANN20010.1"/>
    </source>
</evidence>
<evidence type="ECO:0000313" key="5">
    <source>
        <dbReference type="Proteomes" id="UP000093695"/>
    </source>
</evidence>
<dbReference type="InterPro" id="IPR002931">
    <property type="entry name" value="Transglutaminase-like"/>
</dbReference>
<feature type="domain" description="Transglutaminase-like" evidence="3">
    <location>
        <begin position="444"/>
        <end position="515"/>
    </location>
</feature>
<evidence type="ECO:0000256" key="1">
    <source>
        <dbReference type="SAM" id="MobiDB-lite"/>
    </source>
</evidence>
<sequence length="709" mass="74753">MNRLTVALILLAAAVAGLLFVPVFGVTALLAPIGVPLILAFGVTELCARWESLVPWRALLLLIAGLIGVVETVLYPTTAAGFPTGATFSALADGVTESWRLALQSTWPARPEPSALLFVPLLTLLAGVLGVELLRLRRPILALLPSFAVVVVSQLFQAVSGFSALFGGLGYAAVAGGVLILMPQADVEGHRRKMPALMLAVPAFVLGVAGALVASLVLPVPGPAYSLKQDRLAELNARVASPLDDLAYRLEHPDTPVFSFRGDADTDRWPLVVLDDFDGVNWTPGSRYRRLGTELAPGPAVAVPTHRRSATITVSGLSGPWLPSQTWPAAVGGIAPLIEESQGTLWLPRPDDGPRQYSLSWWSPEIRPAELLDAELDSAAPGGLAGIGDVPPEVGRLAREAVGGLRPSFRIALALERFLRENYRQATGTDLPSGHSWPQLRKFLFETKLGTSEQFASAYVALARTLAIPARLVVGFRTPDKPDASGGYTVHNGDVVAWPEVAVSGVGWVALDPTGSARTGTGSASSLAAVTAQARTQLPPAEQLQDQPLPGGDSGSGDGGAGDGGWTFPFGPVLIALVALVVAWFAGIPLAKGVRAWRRRRQPGVAAVLGACREVKDRLREHRVPCTAGMTVRDLATVAHDSGHQSTVEGLHLLASTVDVALWSGVGTGPHSGTQAWAAVREVRRGLARRGLRARLRAAVDPRTLLPAR</sequence>
<dbReference type="EMBL" id="CP016174">
    <property type="protein sequence ID" value="ANN20010.1"/>
    <property type="molecule type" value="Genomic_DNA"/>
</dbReference>
<dbReference type="SMART" id="SM00460">
    <property type="entry name" value="TGc"/>
    <property type="match status" value="1"/>
</dbReference>
<dbReference type="Pfam" id="PF11992">
    <property type="entry name" value="TgpA_N"/>
    <property type="match status" value="1"/>
</dbReference>
<dbReference type="AlphaFoldDB" id="A0A193C6Q0"/>
<dbReference type="PANTHER" id="PTHR42736:SF1">
    <property type="entry name" value="PROTEIN-GLUTAMINE GAMMA-GLUTAMYLTRANSFERASE"/>
    <property type="match status" value="1"/>
</dbReference>
<keyword evidence="5" id="KW-1185">Reference proteome</keyword>
<dbReference type="PANTHER" id="PTHR42736">
    <property type="entry name" value="PROTEIN-GLUTAMINE GAMMA-GLUTAMYLTRANSFERASE"/>
    <property type="match status" value="1"/>
</dbReference>
<organism evidence="4 5">
    <name type="scientific">Amycolatopsis orientalis</name>
    <name type="common">Nocardia orientalis</name>
    <dbReference type="NCBI Taxonomy" id="31958"/>
    <lineage>
        <taxon>Bacteria</taxon>
        <taxon>Bacillati</taxon>
        <taxon>Actinomycetota</taxon>
        <taxon>Actinomycetes</taxon>
        <taxon>Pseudonocardiales</taxon>
        <taxon>Pseudonocardiaceae</taxon>
        <taxon>Amycolatopsis</taxon>
    </lineage>
</organism>
<reference evidence="4 5" key="1">
    <citation type="journal article" date="2015" name="Genome Announc.">
        <title>Draft Genome Sequence of Norvancomycin-Producing Strain Amycolatopsis orientalis CPCC200066.</title>
        <authorList>
            <person name="Lei X."/>
            <person name="Yuan F."/>
            <person name="Shi Y."/>
            <person name="Li X."/>
            <person name="Wang L."/>
            <person name="Hong B."/>
        </authorList>
    </citation>
    <scope>NUCLEOTIDE SEQUENCE [LARGE SCALE GENOMIC DNA]</scope>
    <source>
        <strain evidence="4 5">B-37</strain>
    </source>
</reference>
<evidence type="ECO:0000259" key="3">
    <source>
        <dbReference type="SMART" id="SM00460"/>
    </source>
</evidence>
<keyword evidence="2" id="KW-0812">Transmembrane</keyword>
<feature type="region of interest" description="Disordered" evidence="1">
    <location>
        <begin position="540"/>
        <end position="562"/>
    </location>
</feature>
<dbReference type="InterPro" id="IPR021878">
    <property type="entry name" value="TgpA_N"/>
</dbReference>
<dbReference type="KEGG" id="aori:SD37_33335"/>
<dbReference type="Pfam" id="PF01841">
    <property type="entry name" value="Transglut_core"/>
    <property type="match status" value="1"/>
</dbReference>
<proteinExistence type="predicted"/>
<protein>
    <recommendedName>
        <fullName evidence="3">Transglutaminase-like domain-containing protein</fullName>
    </recommendedName>
</protein>
<feature type="transmembrane region" description="Helical" evidence="2">
    <location>
        <begin position="140"/>
        <end position="156"/>
    </location>
</feature>
<accession>A0A193C6Q0</accession>
<feature type="transmembrane region" description="Helical" evidence="2">
    <location>
        <begin position="56"/>
        <end position="75"/>
    </location>
</feature>
<keyword evidence="2" id="KW-1133">Transmembrane helix</keyword>
<feature type="compositionally biased region" description="Gly residues" evidence="1">
    <location>
        <begin position="552"/>
        <end position="562"/>
    </location>
</feature>
<dbReference type="Proteomes" id="UP000093695">
    <property type="component" value="Chromosome"/>
</dbReference>
<dbReference type="InterPro" id="IPR052901">
    <property type="entry name" value="Bact_TGase-like"/>
</dbReference>
<dbReference type="SUPFAM" id="SSF54001">
    <property type="entry name" value="Cysteine proteinases"/>
    <property type="match status" value="1"/>
</dbReference>
<feature type="transmembrane region" description="Helical" evidence="2">
    <location>
        <begin position="162"/>
        <end position="182"/>
    </location>
</feature>
<feature type="transmembrane region" description="Helical" evidence="2">
    <location>
        <begin position="26"/>
        <end position="44"/>
    </location>
</feature>
<feature type="transmembrane region" description="Helical" evidence="2">
    <location>
        <begin position="570"/>
        <end position="591"/>
    </location>
</feature>
<feature type="transmembrane region" description="Helical" evidence="2">
    <location>
        <begin position="115"/>
        <end position="133"/>
    </location>
</feature>
<keyword evidence="2" id="KW-0472">Membrane</keyword>
<name>A0A193C6Q0_AMYOR</name>
<gene>
    <name evidence="4" type="ORF">SD37_33335</name>
</gene>
<dbReference type="STRING" id="31958.SD37_33335"/>
<dbReference type="InterPro" id="IPR038765">
    <property type="entry name" value="Papain-like_cys_pep_sf"/>
</dbReference>
<evidence type="ECO:0000256" key="2">
    <source>
        <dbReference type="SAM" id="Phobius"/>
    </source>
</evidence>
<feature type="transmembrane region" description="Helical" evidence="2">
    <location>
        <begin position="194"/>
        <end position="218"/>
    </location>
</feature>
<dbReference type="RefSeq" id="WP_044851496.1">
    <property type="nucleotide sequence ID" value="NZ_CP016174.1"/>
</dbReference>
<dbReference type="Gene3D" id="3.10.620.30">
    <property type="match status" value="1"/>
</dbReference>